<reference evidence="3 4" key="1">
    <citation type="submission" date="2014-07" db="EMBL/GenBank/DDBJ databases">
        <title>Draft Genome Sequences of Environmental Pseudomonas syringae strains.</title>
        <authorList>
            <person name="Baltrus D.A."/>
            <person name="Berge O."/>
            <person name="Morris C."/>
        </authorList>
    </citation>
    <scope>NUCLEOTIDE SEQUENCE [LARGE SCALE GENOMIC DNA]</scope>
    <source>
        <strain evidence="3 4">GAW0119</strain>
    </source>
</reference>
<dbReference type="AlphaFoldDB" id="A0A085V917"/>
<feature type="signal peptide" evidence="1">
    <location>
        <begin position="1"/>
        <end position="22"/>
    </location>
</feature>
<dbReference type="InterPro" id="IPR018769">
    <property type="entry name" value="VgrG2_DUF2345"/>
</dbReference>
<comment type="caution">
    <text evidence="3">The sequence shown here is derived from an EMBL/GenBank/DDBJ whole genome shotgun (WGS) entry which is preliminary data.</text>
</comment>
<gene>
    <name evidence="3" type="ORF">IV01_22665</name>
</gene>
<keyword evidence="1" id="KW-0732">Signal</keyword>
<dbReference type="RefSeq" id="WP_032631115.1">
    <property type="nucleotide sequence ID" value="NZ_JPQU01000078.1"/>
</dbReference>
<protein>
    <recommendedName>
        <fullName evidence="2">DUF2345 domain-containing protein</fullName>
    </recommendedName>
</protein>
<proteinExistence type="predicted"/>
<sequence>MSMLKLTLGVFFVLALSGCEQAASFWHSITSIEQTLTSDLPLQTRGPVTIRAGSGVLVSADDAVSVNSVNGEITLDAPHGISLVSGGAHIRIKDGSIDISAPGELRIDNSKISYGAGMAQKKLPEPEVLATSAPIDFFQEPVVSPPPVAPVVDTTPETREVAPVGAKPASTSVVDEPVGADLKKGGFQIKDSTTNQPKANVAYRIEVADGRVIRGVTDENGFTQQVYSREPQKIQLFFE</sequence>
<dbReference type="PATRIC" id="fig|317.175.peg.4724"/>
<accession>A0A085V917</accession>
<dbReference type="Proteomes" id="UP000028631">
    <property type="component" value="Unassembled WGS sequence"/>
</dbReference>
<dbReference type="Pfam" id="PF10106">
    <property type="entry name" value="DUF2345"/>
    <property type="match status" value="1"/>
</dbReference>
<feature type="chain" id="PRO_5001798597" description="DUF2345 domain-containing protein" evidence="1">
    <location>
        <begin position="23"/>
        <end position="239"/>
    </location>
</feature>
<evidence type="ECO:0000313" key="4">
    <source>
        <dbReference type="Proteomes" id="UP000028631"/>
    </source>
</evidence>
<evidence type="ECO:0000259" key="2">
    <source>
        <dbReference type="Pfam" id="PF10106"/>
    </source>
</evidence>
<dbReference type="PROSITE" id="PS51257">
    <property type="entry name" value="PROKAR_LIPOPROTEIN"/>
    <property type="match status" value="1"/>
</dbReference>
<name>A0A085V917_PSESX</name>
<evidence type="ECO:0000313" key="3">
    <source>
        <dbReference type="EMBL" id="KFE51930.1"/>
    </source>
</evidence>
<dbReference type="OrthoDB" id="6999429at2"/>
<keyword evidence="4" id="KW-1185">Reference proteome</keyword>
<organism evidence="3 4">
    <name type="scientific">Pseudomonas syringae</name>
    <dbReference type="NCBI Taxonomy" id="317"/>
    <lineage>
        <taxon>Bacteria</taxon>
        <taxon>Pseudomonadati</taxon>
        <taxon>Pseudomonadota</taxon>
        <taxon>Gammaproteobacteria</taxon>
        <taxon>Pseudomonadales</taxon>
        <taxon>Pseudomonadaceae</taxon>
        <taxon>Pseudomonas</taxon>
    </lineage>
</organism>
<evidence type="ECO:0000256" key="1">
    <source>
        <dbReference type="SAM" id="SignalP"/>
    </source>
</evidence>
<feature type="domain" description="DUF2345" evidence="2">
    <location>
        <begin position="45"/>
        <end position="111"/>
    </location>
</feature>
<dbReference type="EMBL" id="JPQU01000078">
    <property type="protein sequence ID" value="KFE51930.1"/>
    <property type="molecule type" value="Genomic_DNA"/>
</dbReference>